<evidence type="ECO:0000313" key="1">
    <source>
        <dbReference type="EMBL" id="CRY97787.1"/>
    </source>
</evidence>
<reference evidence="1" key="2">
    <citation type="submission" date="2015-07" db="EMBL/GenBank/DDBJ databases">
        <title>Plasmids, circular viruses and viroids from rat gut.</title>
        <authorList>
            <person name="Jorgensen T.J."/>
            <person name="Hansen M.A."/>
            <person name="Xu Z."/>
            <person name="Tabak M.A."/>
            <person name="Sorensen S.J."/>
            <person name="Hansen L.H."/>
        </authorList>
    </citation>
    <scope>NUCLEOTIDE SEQUENCE</scope>
    <source>
        <strain evidence="1">RGFK1741</strain>
    </source>
</reference>
<name>A0A0H5QQ32_9ZZZZ</name>
<proteinExistence type="predicted"/>
<accession>A0A0H5QQ32</accession>
<sequence length="205" mass="22530">MAKSPFDVQVTIWPTSNLLADASTNTWSVIAETVTDVEAFCDELETFYKSIVSLYPSLVRQDDHTIKAYSRLDPEPRATVYDTTFSFTGAPSGVPIPPECAFVMSFQGDAGSGLQQSRRRGRVFIGPLKDAGLGTDGRPSSTIITTLKNAGQALLTSSFAATDWKWTVHSSVNDNDVEITNGWVDNEYDTQRRRGRVATSRTTYS</sequence>
<protein>
    <submittedName>
        <fullName evidence="1">Uncharacterized protein</fullName>
    </submittedName>
</protein>
<reference evidence="1" key="1">
    <citation type="submission" date="2015-06" db="EMBL/GenBank/DDBJ databases">
        <authorList>
            <person name="Joergensen T."/>
        </authorList>
    </citation>
    <scope>NUCLEOTIDE SEQUENCE</scope>
    <source>
        <strain evidence="1">RGFK1741</strain>
    </source>
</reference>
<dbReference type="AlphaFoldDB" id="A0A0H5QQ32"/>
<organism evidence="1">
    <name type="scientific">uncultured prokaryote</name>
    <dbReference type="NCBI Taxonomy" id="198431"/>
    <lineage>
        <taxon>unclassified sequences</taxon>
        <taxon>environmental samples</taxon>
    </lineage>
</organism>
<dbReference type="EMBL" id="LN854243">
    <property type="protein sequence ID" value="CRY97787.1"/>
    <property type="molecule type" value="Genomic_DNA"/>
</dbReference>